<name>A0A0C2YGX0_HEBCY</name>
<dbReference type="OrthoDB" id="4085451at2759"/>
<dbReference type="HOGENOM" id="CLU_095043_0_0_1"/>
<evidence type="ECO:0000256" key="1">
    <source>
        <dbReference type="SAM" id="MobiDB-lite"/>
    </source>
</evidence>
<evidence type="ECO:0000313" key="3">
    <source>
        <dbReference type="Proteomes" id="UP000053424"/>
    </source>
</evidence>
<feature type="compositionally biased region" description="Polar residues" evidence="1">
    <location>
        <begin position="22"/>
        <end position="41"/>
    </location>
</feature>
<accession>A0A0C2YGX0</accession>
<feature type="region of interest" description="Disordered" evidence="1">
    <location>
        <begin position="1"/>
        <end position="54"/>
    </location>
</feature>
<dbReference type="EMBL" id="KN831768">
    <property type="protein sequence ID" value="KIM48943.1"/>
    <property type="molecule type" value="Genomic_DNA"/>
</dbReference>
<gene>
    <name evidence="2" type="ORF">M413DRAFT_21240</name>
</gene>
<dbReference type="AlphaFoldDB" id="A0A0C2YGX0"/>
<feature type="compositionally biased region" description="Basic and acidic residues" evidence="1">
    <location>
        <begin position="42"/>
        <end position="54"/>
    </location>
</feature>
<keyword evidence="3" id="KW-1185">Reference proteome</keyword>
<evidence type="ECO:0000313" key="2">
    <source>
        <dbReference type="EMBL" id="KIM48943.1"/>
    </source>
</evidence>
<reference evidence="2 3" key="1">
    <citation type="submission" date="2014-04" db="EMBL/GenBank/DDBJ databases">
        <authorList>
            <consortium name="DOE Joint Genome Institute"/>
            <person name="Kuo A."/>
            <person name="Gay G."/>
            <person name="Dore J."/>
            <person name="Kohler A."/>
            <person name="Nagy L.G."/>
            <person name="Floudas D."/>
            <person name="Copeland A."/>
            <person name="Barry K.W."/>
            <person name="Cichocki N."/>
            <person name="Veneault-Fourrey C."/>
            <person name="LaButti K."/>
            <person name="Lindquist E.A."/>
            <person name="Lipzen A."/>
            <person name="Lundell T."/>
            <person name="Morin E."/>
            <person name="Murat C."/>
            <person name="Sun H."/>
            <person name="Tunlid A."/>
            <person name="Henrissat B."/>
            <person name="Grigoriev I.V."/>
            <person name="Hibbett D.S."/>
            <person name="Martin F."/>
            <person name="Nordberg H.P."/>
            <person name="Cantor M.N."/>
            <person name="Hua S.X."/>
        </authorList>
    </citation>
    <scope>NUCLEOTIDE SEQUENCE [LARGE SCALE GENOMIC DNA]</scope>
    <source>
        <strain evidence="3">h7</strain>
    </source>
</reference>
<dbReference type="Proteomes" id="UP000053424">
    <property type="component" value="Unassembled WGS sequence"/>
</dbReference>
<sequence>MGSSASKAARKYPKHPEFPSQAARSVPQTSRSKPVVSQNHLAESRRSEAIERDAADPDFLSNLSRLGPVRVDHHMQAVRPEATNTARLFESRSKSELASSQPAKNTLYAFMLSDLLDKRKSIGSKQDLEVLSKEFGVDIDALDRLTRFVNSPSIDTSSIRPAKGNSEEEGFVATAVWIEPGLETKSA</sequence>
<proteinExistence type="predicted"/>
<organism evidence="2 3">
    <name type="scientific">Hebeloma cylindrosporum</name>
    <dbReference type="NCBI Taxonomy" id="76867"/>
    <lineage>
        <taxon>Eukaryota</taxon>
        <taxon>Fungi</taxon>
        <taxon>Dikarya</taxon>
        <taxon>Basidiomycota</taxon>
        <taxon>Agaricomycotina</taxon>
        <taxon>Agaricomycetes</taxon>
        <taxon>Agaricomycetidae</taxon>
        <taxon>Agaricales</taxon>
        <taxon>Agaricineae</taxon>
        <taxon>Hymenogastraceae</taxon>
        <taxon>Hebeloma</taxon>
    </lineage>
</organism>
<reference evidence="3" key="2">
    <citation type="submission" date="2015-01" db="EMBL/GenBank/DDBJ databases">
        <title>Evolutionary Origins and Diversification of the Mycorrhizal Mutualists.</title>
        <authorList>
            <consortium name="DOE Joint Genome Institute"/>
            <consortium name="Mycorrhizal Genomics Consortium"/>
            <person name="Kohler A."/>
            <person name="Kuo A."/>
            <person name="Nagy L.G."/>
            <person name="Floudas D."/>
            <person name="Copeland A."/>
            <person name="Barry K.W."/>
            <person name="Cichocki N."/>
            <person name="Veneault-Fourrey C."/>
            <person name="LaButti K."/>
            <person name="Lindquist E.A."/>
            <person name="Lipzen A."/>
            <person name="Lundell T."/>
            <person name="Morin E."/>
            <person name="Murat C."/>
            <person name="Riley R."/>
            <person name="Ohm R."/>
            <person name="Sun H."/>
            <person name="Tunlid A."/>
            <person name="Henrissat B."/>
            <person name="Grigoriev I.V."/>
            <person name="Hibbett D.S."/>
            <person name="Martin F."/>
        </authorList>
    </citation>
    <scope>NUCLEOTIDE SEQUENCE [LARGE SCALE GENOMIC DNA]</scope>
    <source>
        <strain evidence="3">h7</strain>
    </source>
</reference>
<protein>
    <submittedName>
        <fullName evidence="2">Uncharacterized protein</fullName>
    </submittedName>
</protein>